<feature type="domain" description="Myb/SANT-like DNA-binding" evidence="1">
    <location>
        <begin position="53"/>
        <end position="141"/>
    </location>
</feature>
<keyword evidence="3" id="KW-1185">Reference proteome</keyword>
<dbReference type="Proteomes" id="UP000078542">
    <property type="component" value="Unassembled WGS sequence"/>
</dbReference>
<dbReference type="InterPro" id="IPR044822">
    <property type="entry name" value="Myb_DNA-bind_4"/>
</dbReference>
<name>A0A151IQK3_9HYME</name>
<dbReference type="Gene3D" id="1.10.10.60">
    <property type="entry name" value="Homeodomain-like"/>
    <property type="match status" value="1"/>
</dbReference>
<organism evidence="2 3">
    <name type="scientific">Cyphomyrmex costatus</name>
    <dbReference type="NCBI Taxonomy" id="456900"/>
    <lineage>
        <taxon>Eukaryota</taxon>
        <taxon>Metazoa</taxon>
        <taxon>Ecdysozoa</taxon>
        <taxon>Arthropoda</taxon>
        <taxon>Hexapoda</taxon>
        <taxon>Insecta</taxon>
        <taxon>Pterygota</taxon>
        <taxon>Neoptera</taxon>
        <taxon>Endopterygota</taxon>
        <taxon>Hymenoptera</taxon>
        <taxon>Apocrita</taxon>
        <taxon>Aculeata</taxon>
        <taxon>Formicoidea</taxon>
        <taxon>Formicidae</taxon>
        <taxon>Myrmicinae</taxon>
        <taxon>Cyphomyrmex</taxon>
    </lineage>
</organism>
<dbReference type="PANTHER" id="PTHR47595">
    <property type="entry name" value="HEAT SHOCK 70 KDA PROTEIN 14"/>
    <property type="match status" value="1"/>
</dbReference>
<gene>
    <name evidence="2" type="ORF">ALC62_00574</name>
</gene>
<sequence>MAQKSCSNTNNTEKQKYMKFIDVESNTEYECYLDLKDAQRAFTESSQVPIAEGKWTHEQTLLLITLYGEQYTKIKTGKMLLRNLWKSVAEGMLARGYKFTPDKCSTKFDALKRKYRKVLDHNRQSGNDRKSFAYYDEIHEICRKEPWVQSIAVASNELTDATFENCNERNSFSN</sequence>
<evidence type="ECO:0000313" key="2">
    <source>
        <dbReference type="EMBL" id="KYN08442.1"/>
    </source>
</evidence>
<protein>
    <recommendedName>
        <fullName evidence="1">Myb/SANT-like DNA-binding domain-containing protein</fullName>
    </recommendedName>
</protein>
<dbReference type="STRING" id="456900.A0A151IQK3"/>
<evidence type="ECO:0000259" key="1">
    <source>
        <dbReference type="Pfam" id="PF13837"/>
    </source>
</evidence>
<accession>A0A151IQK3</accession>
<evidence type="ECO:0000313" key="3">
    <source>
        <dbReference type="Proteomes" id="UP000078542"/>
    </source>
</evidence>
<dbReference type="EMBL" id="KQ976774">
    <property type="protein sequence ID" value="KYN08442.1"/>
    <property type="molecule type" value="Genomic_DNA"/>
</dbReference>
<proteinExistence type="predicted"/>
<dbReference type="PANTHER" id="PTHR47595:SF1">
    <property type="entry name" value="MYB_SANT-LIKE DNA-BINDING DOMAIN-CONTAINING PROTEIN"/>
    <property type="match status" value="1"/>
</dbReference>
<dbReference type="Pfam" id="PF13837">
    <property type="entry name" value="Myb_DNA-bind_4"/>
    <property type="match status" value="1"/>
</dbReference>
<dbReference type="AlphaFoldDB" id="A0A151IQK3"/>
<reference evidence="2 3" key="1">
    <citation type="submission" date="2016-03" db="EMBL/GenBank/DDBJ databases">
        <title>Cyphomyrmex costatus WGS genome.</title>
        <authorList>
            <person name="Nygaard S."/>
            <person name="Hu H."/>
            <person name="Boomsma J."/>
            <person name="Zhang G."/>
        </authorList>
    </citation>
    <scope>NUCLEOTIDE SEQUENCE [LARGE SCALE GENOMIC DNA]</scope>
    <source>
        <strain evidence="2">MS0001</strain>
        <tissue evidence="2">Whole body</tissue>
    </source>
</reference>